<evidence type="ECO:0000313" key="3">
    <source>
        <dbReference type="Proteomes" id="UP000562723"/>
    </source>
</evidence>
<dbReference type="RefSeq" id="WP_175359956.1">
    <property type="nucleotide sequence ID" value="NZ_JABFMS010000006.1"/>
</dbReference>
<accession>A0AAJ3FUB0</accession>
<sequence>MTLTTVTASDFEEQVEKSTLPVIVLFGTTGQKSSDKMASSLEDAAKAHGAQISFLEKAFDQKDSTEKKYDVQSSPTTLFFKGGKLERTVVGFYLFDGVFKTWVEELSQA</sequence>
<gene>
    <name evidence="2" type="ORF">HNO85_06210</name>
</gene>
<dbReference type="InterPro" id="IPR013766">
    <property type="entry name" value="Thioredoxin_domain"/>
</dbReference>
<proteinExistence type="predicted"/>
<dbReference type="CDD" id="cd02947">
    <property type="entry name" value="TRX_family"/>
    <property type="match status" value="1"/>
</dbReference>
<dbReference type="Pfam" id="PF00085">
    <property type="entry name" value="Thioredoxin"/>
    <property type="match status" value="1"/>
</dbReference>
<evidence type="ECO:0000259" key="1">
    <source>
        <dbReference type="Pfam" id="PF00085"/>
    </source>
</evidence>
<reference evidence="2 3" key="1">
    <citation type="journal article" date="2020" name="Front. Plant Sci.">
        <title>Isolation of Rhizosphere Bacteria That Improve Quality and Water Stress Tolerance in Greenhouse Ornamentals.</title>
        <authorList>
            <person name="Nordstedt N.P."/>
            <person name="Jones M.L."/>
        </authorList>
    </citation>
    <scope>NUCLEOTIDE SEQUENCE [LARGE SCALE GENOMIC DNA]</scope>
    <source>
        <strain evidence="2 3">C2F7</strain>
    </source>
</reference>
<dbReference type="Proteomes" id="UP000562723">
    <property type="component" value="Unassembled WGS sequence"/>
</dbReference>
<dbReference type="InterPro" id="IPR036249">
    <property type="entry name" value="Thioredoxin-like_sf"/>
</dbReference>
<name>A0AAJ3FUB0_9PSED</name>
<dbReference type="SUPFAM" id="SSF52833">
    <property type="entry name" value="Thioredoxin-like"/>
    <property type="match status" value="1"/>
</dbReference>
<comment type="caution">
    <text evidence="2">The sequence shown here is derived from an EMBL/GenBank/DDBJ whole genome shotgun (WGS) entry which is preliminary data.</text>
</comment>
<feature type="domain" description="Thioredoxin" evidence="1">
    <location>
        <begin position="4"/>
        <end position="91"/>
    </location>
</feature>
<dbReference type="AlphaFoldDB" id="A0AAJ3FUB0"/>
<dbReference type="Gene3D" id="3.40.30.10">
    <property type="entry name" value="Glutaredoxin"/>
    <property type="match status" value="1"/>
</dbReference>
<evidence type="ECO:0000313" key="2">
    <source>
        <dbReference type="EMBL" id="NUT80530.1"/>
    </source>
</evidence>
<organism evidence="2 3">
    <name type="scientific">Pseudomonas brassicacearum</name>
    <dbReference type="NCBI Taxonomy" id="930166"/>
    <lineage>
        <taxon>Bacteria</taxon>
        <taxon>Pseudomonadati</taxon>
        <taxon>Pseudomonadota</taxon>
        <taxon>Gammaproteobacteria</taxon>
        <taxon>Pseudomonadales</taxon>
        <taxon>Pseudomonadaceae</taxon>
        <taxon>Pseudomonas</taxon>
    </lineage>
</organism>
<protein>
    <recommendedName>
        <fullName evidence="1">Thioredoxin domain-containing protein</fullName>
    </recommendedName>
</protein>
<dbReference type="EMBL" id="JABFMS010000006">
    <property type="protein sequence ID" value="NUT80530.1"/>
    <property type="molecule type" value="Genomic_DNA"/>
</dbReference>